<feature type="region of interest" description="Disordered" evidence="2">
    <location>
        <begin position="305"/>
        <end position="325"/>
    </location>
</feature>
<dbReference type="AlphaFoldDB" id="A0A1B8B8I5"/>
<feature type="region of interest" description="Disordered" evidence="2">
    <location>
        <begin position="1"/>
        <end position="41"/>
    </location>
</feature>
<feature type="compositionally biased region" description="Basic residues" evidence="2">
    <location>
        <begin position="631"/>
        <end position="644"/>
    </location>
</feature>
<evidence type="ECO:0000256" key="1">
    <source>
        <dbReference type="SAM" id="Coils"/>
    </source>
</evidence>
<dbReference type="Proteomes" id="UP000091967">
    <property type="component" value="Unassembled WGS sequence"/>
</dbReference>
<feature type="compositionally biased region" description="Basic and acidic residues" evidence="2">
    <location>
        <begin position="614"/>
        <end position="624"/>
    </location>
</feature>
<evidence type="ECO:0000313" key="3">
    <source>
        <dbReference type="EMBL" id="OBS29018.1"/>
    </source>
</evidence>
<feature type="coiled-coil region" evidence="1">
    <location>
        <begin position="330"/>
        <end position="389"/>
    </location>
</feature>
<dbReference type="STRING" id="36050.A0A1B8B8I5"/>
<evidence type="ECO:0000256" key="2">
    <source>
        <dbReference type="SAM" id="MobiDB-lite"/>
    </source>
</evidence>
<keyword evidence="1" id="KW-0175">Coiled coil</keyword>
<accession>A0A1B8B8I5</accession>
<feature type="region of interest" description="Disordered" evidence="2">
    <location>
        <begin position="614"/>
        <end position="644"/>
    </location>
</feature>
<evidence type="ECO:0000313" key="4">
    <source>
        <dbReference type="Proteomes" id="UP000091967"/>
    </source>
</evidence>
<comment type="caution">
    <text evidence="3">The sequence shown here is derived from an EMBL/GenBank/DDBJ whole genome shotgun (WGS) entry which is preliminary data.</text>
</comment>
<reference evidence="3 4" key="1">
    <citation type="submission" date="2016-06" db="EMBL/GenBank/DDBJ databases">
        <title>Living apart together: crosstalk between the core and supernumerary genomes in a fungal plant pathogen.</title>
        <authorList>
            <person name="Vanheule A."/>
            <person name="Audenaert K."/>
            <person name="Warris S."/>
            <person name="Van De Geest H."/>
            <person name="Schijlen E."/>
            <person name="Hofte M."/>
            <person name="De Saeger S."/>
            <person name="Haesaert G."/>
            <person name="Waalwijk C."/>
            <person name="Van Der Lee T."/>
        </authorList>
    </citation>
    <scope>NUCLEOTIDE SEQUENCE [LARGE SCALE GENOMIC DNA]</scope>
    <source>
        <strain evidence="3 4">2516</strain>
    </source>
</reference>
<feature type="coiled-coil region" evidence="1">
    <location>
        <begin position="265"/>
        <end position="298"/>
    </location>
</feature>
<feature type="compositionally biased region" description="Basic and acidic residues" evidence="2">
    <location>
        <begin position="65"/>
        <end position="75"/>
    </location>
</feature>
<feature type="compositionally biased region" description="Polar residues" evidence="2">
    <location>
        <begin position="313"/>
        <end position="325"/>
    </location>
</feature>
<protein>
    <submittedName>
        <fullName evidence="3">Uncharacterized protein</fullName>
    </submittedName>
</protein>
<gene>
    <name evidence="3" type="ORF">FPOA_02954</name>
</gene>
<keyword evidence="4" id="KW-1185">Reference proteome</keyword>
<sequence>MEEYEANRKARLEHDKEWWGNSHFEPGKEDPDRQHIYAHNPPISNEEFQETWKTYNESIQNPETGVHDSLSDHLRPSTPPTEKAMRQLRGLKKQGVNITEELAKEVISHYTTNSGMVAALTEWSQDETSIPVEHANELQKGTNRLMLEMAKQMRDLQFELDQTKTSLQIAEEDAQKLAAFHETAFQKVNNRRVAWIRNKGIYDGLSGNDERAGARLQVLLNETTDHWNEIHLMYDTAECLPRIETPEQGGDAGDMGLPSAFEQRGRELRDKGNQIEKLKRELQEKEQVVENLKLKRDKSSFLSSFEVSRENTPENSRVPSVTSMAPSVNSIQMEEEMKRLKQENSDLQQKLADTFKQNESKLQEASEETRNLRAEVQTQKEDIKQFNNRILVKDREFTKHFNNIRQEGNLYRNRLKLFEVARFRTADSLIAAIGKDDTPSYIKQKIGLRDWVNYLNILSFIQTSAYLQLALIEGAERVAERILVDLQNWAKLCHKDFETMYPSVNIQIGTSIRILDAVKMLLTTKEETDVKVALDTIKDGVNIFGQYDRGLAFSQLHNLAQGILKKSGDGGDTKWYMKRLRISFPGHNRLVGIAVTPSRTQFKATLEEKLYQKGQKEEVYERRGLTSGRRLGQRSARRSGRRSG</sequence>
<feature type="compositionally biased region" description="Basic and acidic residues" evidence="2">
    <location>
        <begin position="25"/>
        <end position="35"/>
    </location>
</feature>
<feature type="compositionally biased region" description="Basic and acidic residues" evidence="2">
    <location>
        <begin position="1"/>
        <end position="18"/>
    </location>
</feature>
<dbReference type="EMBL" id="LYXU01000001">
    <property type="protein sequence ID" value="OBS29018.1"/>
    <property type="molecule type" value="Genomic_DNA"/>
</dbReference>
<proteinExistence type="predicted"/>
<feature type="region of interest" description="Disordered" evidence="2">
    <location>
        <begin position="60"/>
        <end position="81"/>
    </location>
</feature>
<organism evidence="3 4">
    <name type="scientific">Fusarium poae</name>
    <dbReference type="NCBI Taxonomy" id="36050"/>
    <lineage>
        <taxon>Eukaryota</taxon>
        <taxon>Fungi</taxon>
        <taxon>Dikarya</taxon>
        <taxon>Ascomycota</taxon>
        <taxon>Pezizomycotina</taxon>
        <taxon>Sordariomycetes</taxon>
        <taxon>Hypocreomycetidae</taxon>
        <taxon>Hypocreales</taxon>
        <taxon>Nectriaceae</taxon>
        <taxon>Fusarium</taxon>
    </lineage>
</organism>
<name>A0A1B8B8I5_FUSPO</name>